<gene>
    <name evidence="1" type="primary">Nfu_g_1_006965</name>
</gene>
<feature type="non-terminal residue" evidence="1">
    <location>
        <position position="1"/>
    </location>
</feature>
<sequence>SIFSVTVILNLYLYFLFCNRKFSFCTCMFQIRTLKTHISFYSYEPLILRCYEYFCLNPSVGGRNLGGTNESTSLSYQSRFSNSCPIIGRGGRGSVRAVAIYDSYGMGKSRGSCSFE</sequence>
<protein>
    <submittedName>
        <fullName evidence="1">Uncharacterized protein</fullName>
    </submittedName>
</protein>
<dbReference type="EMBL" id="HAEC01015138">
    <property type="protein sequence ID" value="SBQ83359.1"/>
    <property type="molecule type" value="Transcribed_RNA"/>
</dbReference>
<reference evidence="1" key="1">
    <citation type="submission" date="2016-05" db="EMBL/GenBank/DDBJ databases">
        <authorList>
            <person name="Lavstsen T."/>
            <person name="Jespersen J.S."/>
        </authorList>
    </citation>
    <scope>NUCLEOTIDE SEQUENCE</scope>
    <source>
        <tissue evidence="1">Brain</tissue>
    </source>
</reference>
<proteinExistence type="predicted"/>
<organism evidence="1">
    <name type="scientific">Nothobranchius korthausae</name>
    <dbReference type="NCBI Taxonomy" id="1143690"/>
    <lineage>
        <taxon>Eukaryota</taxon>
        <taxon>Metazoa</taxon>
        <taxon>Chordata</taxon>
        <taxon>Craniata</taxon>
        <taxon>Vertebrata</taxon>
        <taxon>Euteleostomi</taxon>
        <taxon>Actinopterygii</taxon>
        <taxon>Neopterygii</taxon>
        <taxon>Teleostei</taxon>
        <taxon>Neoteleostei</taxon>
        <taxon>Acanthomorphata</taxon>
        <taxon>Ovalentaria</taxon>
        <taxon>Atherinomorphae</taxon>
        <taxon>Cyprinodontiformes</taxon>
        <taxon>Nothobranchiidae</taxon>
        <taxon>Nothobranchius</taxon>
    </lineage>
</organism>
<reference evidence="1" key="2">
    <citation type="submission" date="2016-06" db="EMBL/GenBank/DDBJ databases">
        <title>The genome of a short-lived fish provides insights into sex chromosome evolution and the genetic control of aging.</title>
        <authorList>
            <person name="Reichwald K."/>
            <person name="Felder M."/>
            <person name="Petzold A."/>
            <person name="Koch P."/>
            <person name="Groth M."/>
            <person name="Platzer M."/>
        </authorList>
    </citation>
    <scope>NUCLEOTIDE SEQUENCE</scope>
    <source>
        <tissue evidence="1">Brain</tissue>
    </source>
</reference>
<name>A0A1A8HL34_9TELE</name>
<feature type="non-terminal residue" evidence="1">
    <location>
        <position position="116"/>
    </location>
</feature>
<evidence type="ECO:0000313" key="1">
    <source>
        <dbReference type="EMBL" id="SBQ83359.1"/>
    </source>
</evidence>
<dbReference type="AlphaFoldDB" id="A0A1A8HL34"/>
<accession>A0A1A8HL34</accession>